<protein>
    <submittedName>
        <fullName evidence="6 7">Uncharacterized protein LOC116413214</fullName>
    </submittedName>
</protein>
<evidence type="ECO:0000313" key="7">
    <source>
        <dbReference type="RefSeq" id="XP_052750549.1"/>
    </source>
</evidence>
<dbReference type="GeneID" id="116413214"/>
<feature type="compositionally biased region" description="Basic and acidic residues" evidence="4">
    <location>
        <begin position="1"/>
        <end position="28"/>
    </location>
</feature>
<organism evidence="5 8">
    <name type="scientific">Galleria mellonella</name>
    <name type="common">Greater wax moth</name>
    <dbReference type="NCBI Taxonomy" id="7137"/>
    <lineage>
        <taxon>Eukaryota</taxon>
        <taxon>Metazoa</taxon>
        <taxon>Ecdysozoa</taxon>
        <taxon>Arthropoda</taxon>
        <taxon>Hexapoda</taxon>
        <taxon>Insecta</taxon>
        <taxon>Pterygota</taxon>
        <taxon>Neoptera</taxon>
        <taxon>Endopterygota</taxon>
        <taxon>Lepidoptera</taxon>
        <taxon>Glossata</taxon>
        <taxon>Ditrysia</taxon>
        <taxon>Pyraloidea</taxon>
        <taxon>Pyralidae</taxon>
        <taxon>Galleriinae</taxon>
        <taxon>Galleria</taxon>
    </lineage>
</organism>
<reference evidence="6 7" key="1">
    <citation type="submission" date="2025-05" db="UniProtKB">
        <authorList>
            <consortium name="RefSeq"/>
        </authorList>
    </citation>
    <scope>IDENTIFICATION</scope>
    <source>
        <tissue evidence="6 7">Whole larvae</tissue>
    </source>
</reference>
<evidence type="ECO:0000313" key="8">
    <source>
        <dbReference type="RefSeq" id="XP_052750550.1"/>
    </source>
</evidence>
<evidence type="ECO:0000256" key="1">
    <source>
        <dbReference type="ARBA" id="ARBA00004123"/>
    </source>
</evidence>
<proteinExistence type="inferred from homology"/>
<dbReference type="Gene3D" id="1.20.58.1590">
    <property type="entry name" value="Tethering factor for nuclear proteasome Cut8/Sts1"/>
    <property type="match status" value="1"/>
</dbReference>
<evidence type="ECO:0000313" key="6">
    <source>
        <dbReference type="RefSeq" id="XP_052750548.1"/>
    </source>
</evidence>
<dbReference type="RefSeq" id="XP_052750548.1">
    <property type="nucleotide sequence ID" value="XM_052894588.1"/>
</dbReference>
<sequence length="361" mass="41096">MERAKTPEDKGQVRETLDEISTRADRFPSEASLPLVDARDCEPSSTSSHQSRASSPCNETVNQQNRECLHVSRSPENELKKKTMTIDDFKLLGWTALLPPPPTNSGGLSSPNLEATSQSSIRKRMQLEHFETIPLIPEVTDFSDTNRSQNISTSCPIESISPNKRRRLEETLKYNRTLDVALKDLSQNQLIDIIKSIIDKHPDIEDEVRKKLPVQDLMSLQKGLLYLKMNILKILSKPGIRFEDGSLAFSHARIHLEAFKNYVVKQGEALLDSQNWKSVIEYVILAWRYVRVLSICNHRIQIPYSKKCFEALSDFCMTALKKGNLEKDLLIDTQDKLQRMVADSGDIQLCIEQIQEQLSDS</sequence>
<dbReference type="PANTHER" id="PTHR28032">
    <property type="entry name" value="FI02826P"/>
    <property type="match status" value="1"/>
</dbReference>
<comment type="similarity">
    <text evidence="2">Belongs to the cut8/STS1 family.</text>
</comment>
<keyword evidence="5" id="KW-1185">Reference proteome</keyword>
<dbReference type="RefSeq" id="XP_052750550.1">
    <property type="nucleotide sequence ID" value="XM_052894590.1"/>
</dbReference>
<dbReference type="InterPro" id="IPR038422">
    <property type="entry name" value="Cut8/Sts1_sf"/>
</dbReference>
<dbReference type="RefSeq" id="XP_052750549.1">
    <property type="nucleotide sequence ID" value="XM_052894589.1"/>
</dbReference>
<evidence type="ECO:0000256" key="3">
    <source>
        <dbReference type="ARBA" id="ARBA00023242"/>
    </source>
</evidence>
<feature type="region of interest" description="Disordered" evidence="4">
    <location>
        <begin position="1"/>
        <end position="61"/>
    </location>
</feature>
<evidence type="ECO:0000313" key="5">
    <source>
        <dbReference type="Proteomes" id="UP001652740"/>
    </source>
</evidence>
<gene>
    <name evidence="6 7 8" type="primary">LOC116413214</name>
</gene>
<keyword evidence="3" id="KW-0539">Nucleus</keyword>
<dbReference type="Pfam" id="PF08559">
    <property type="entry name" value="Cut8"/>
    <property type="match status" value="1"/>
</dbReference>
<dbReference type="Proteomes" id="UP001652740">
    <property type="component" value="Unplaced"/>
</dbReference>
<evidence type="ECO:0000256" key="2">
    <source>
        <dbReference type="ARBA" id="ARBA00006199"/>
    </source>
</evidence>
<feature type="compositionally biased region" description="Low complexity" evidence="4">
    <location>
        <begin position="44"/>
        <end position="55"/>
    </location>
</feature>
<name>A0ABM3MH87_GALME</name>
<evidence type="ECO:0000256" key="4">
    <source>
        <dbReference type="SAM" id="MobiDB-lite"/>
    </source>
</evidence>
<dbReference type="InterPro" id="IPR013868">
    <property type="entry name" value="Cut8/Sts1_fam"/>
</dbReference>
<comment type="subcellular location">
    <subcellularLocation>
        <location evidence="1">Nucleus</location>
    </subcellularLocation>
</comment>
<accession>A0ABM3MH87</accession>
<dbReference type="PANTHER" id="PTHR28032:SF1">
    <property type="entry name" value="FI02826P"/>
    <property type="match status" value="1"/>
</dbReference>